<sequence>MAEALSTQAPAKSAAAKRKRAGRPIYLEFKRMVDPDTGEVRLALVADSGIDKFLLKERGYRAGAKVRAELKQPRDVRKHRLVHRLGQLVARNVDGFQGMDAHSVIKKLQGDAGVCCSSEYFDLGGLGRVSRLVPESLAFDEMPEERFLEFWRGICQHLIEHYWTGMSEEQIGDMINMMPEEVV</sequence>
<keyword evidence="2" id="KW-1185">Reference proteome</keyword>
<protein>
    <submittedName>
        <fullName evidence="1">Uncharacterized protein</fullName>
    </submittedName>
</protein>
<accession>A0A0U1W0G1</accession>
<evidence type="ECO:0000313" key="2">
    <source>
        <dbReference type="Proteomes" id="UP000225231"/>
    </source>
</evidence>
<reference evidence="1 2" key="1">
    <citation type="submission" date="2013-04" db="EMBL/GenBank/DDBJ databases">
        <title>Complete genome sequence of F116-like bacteriophages.</title>
        <authorList>
            <person name="Lammens E.A."/>
            <person name="Lavigne R."/>
        </authorList>
    </citation>
    <scope>NUCLEOTIDE SEQUENCE [LARGE SCALE GENOMIC DNA]</scope>
    <source>
        <strain evidence="1">LKA5</strain>
    </source>
</reference>
<name>A0A0U1W0G1_9CAUD</name>
<dbReference type="Proteomes" id="UP000225231">
    <property type="component" value="Segment"/>
</dbReference>
<dbReference type="EMBL" id="KC900378">
    <property type="protein sequence ID" value="AGR46387.1"/>
    <property type="molecule type" value="Genomic_DNA"/>
</dbReference>
<organism evidence="1 2">
    <name type="scientific">Pseudomonas phage LKA5</name>
    <dbReference type="NCBI Taxonomy" id="1327940"/>
    <lineage>
        <taxon>Viruses</taxon>
        <taxon>Duplodnaviria</taxon>
        <taxon>Heunggongvirae</taxon>
        <taxon>Uroviricota</taxon>
        <taxon>Caudoviricetes</taxon>
        <taxon>Hollowayvirus</taxon>
        <taxon>Hollowayvirus LKA5</taxon>
    </lineage>
</organism>
<evidence type="ECO:0000313" key="1">
    <source>
        <dbReference type="EMBL" id="AGR46387.1"/>
    </source>
</evidence>
<proteinExistence type="predicted"/>
<gene>
    <name evidence="1" type="ORF">LKA5_034</name>
</gene>